<dbReference type="AlphaFoldDB" id="A0A1M6U3Z2"/>
<dbReference type="Proteomes" id="UP000184465">
    <property type="component" value="Unassembled WGS sequence"/>
</dbReference>
<feature type="chain" id="PRO_5013020030" evidence="1">
    <location>
        <begin position="24"/>
        <end position="270"/>
    </location>
</feature>
<evidence type="ECO:0000313" key="3">
    <source>
        <dbReference type="Proteomes" id="UP000184465"/>
    </source>
</evidence>
<protein>
    <submittedName>
        <fullName evidence="2">Uncharacterized protein</fullName>
    </submittedName>
</protein>
<sequence length="270" mass="30260">MKKSLILVLSLLLVITMPIGSFAQTKDIELTDKQIEQYKAEFEIRLKEFRETNDMMFREMNKKSIICDGLSTRGVDPGVDPVYPNKTKTFYNMDISYENDYDNNKGDARAKASVSDPKLNLYSISGGHLLNSYAMAEGRLGKEFYYAGNSNKSMVVNFVGSYDWTIANALLAAQGNSDINIWLIVEDLDNGVEVDKTLVSESYWKSAGTWNGKNSFNKSLEINAKPGHVYNAYIKAEVVSDCMGMGSTSASAHKDFGNHYIKLDKIKISW</sequence>
<gene>
    <name evidence="2" type="ORF">SAMN02745912_03864</name>
</gene>
<proteinExistence type="predicted"/>
<evidence type="ECO:0000256" key="1">
    <source>
        <dbReference type="SAM" id="SignalP"/>
    </source>
</evidence>
<dbReference type="EMBL" id="FRAG01000126">
    <property type="protein sequence ID" value="SHK63890.1"/>
    <property type="molecule type" value="Genomic_DNA"/>
</dbReference>
<keyword evidence="1" id="KW-0732">Signal</keyword>
<accession>A0A1M6U3Z2</accession>
<feature type="signal peptide" evidence="1">
    <location>
        <begin position="1"/>
        <end position="23"/>
    </location>
</feature>
<dbReference type="RefSeq" id="WP_073153825.1">
    <property type="nucleotide sequence ID" value="NZ_FRAG01000126.1"/>
</dbReference>
<reference evidence="2 3" key="1">
    <citation type="submission" date="2016-11" db="EMBL/GenBank/DDBJ databases">
        <authorList>
            <person name="Jaros S."/>
            <person name="Januszkiewicz K."/>
            <person name="Wedrychowicz H."/>
        </authorList>
    </citation>
    <scope>NUCLEOTIDE SEQUENCE [LARGE SCALE GENOMIC DNA]</scope>
    <source>
        <strain evidence="2 3">DSM 15212</strain>
    </source>
</reference>
<evidence type="ECO:0000313" key="2">
    <source>
        <dbReference type="EMBL" id="SHK63890.1"/>
    </source>
</evidence>
<organism evidence="2 3">
    <name type="scientific">Paramaledivibacter caminithermalis (strain DSM 15212 / CIP 107654 / DViRD3)</name>
    <name type="common">Clostridium caminithermale</name>
    <dbReference type="NCBI Taxonomy" id="1121301"/>
    <lineage>
        <taxon>Bacteria</taxon>
        <taxon>Bacillati</taxon>
        <taxon>Bacillota</taxon>
        <taxon>Clostridia</taxon>
        <taxon>Peptostreptococcales</taxon>
        <taxon>Caminicellaceae</taxon>
        <taxon>Paramaledivibacter</taxon>
    </lineage>
</organism>
<name>A0A1M6U3Z2_PARC5</name>
<keyword evidence="3" id="KW-1185">Reference proteome</keyword>